<sequence length="440" mass="50205">MRILKIAYFEIKQMYRRWYVFWLASLVFMYYSFYTGNHGEGILLEVILFYLNFFAIISILISYASVSRTFAITKSVVDVIFMTEIDPLEYVIARSIATGLVYPMLFLVLTVFAVRPGLDIIYYVASLLLMSGFIVIFITNVQLSPWRIKLPLSIPILIILSISLFKPRLSPFYGLISPSPIYVVYALALFVLALFTIPKQYIRELYTNAYGLLNFRSTLEPRQTGKGKLIKTISFPRTQWGVIWFTSAYAVNVRSGARSNVLKRVTLVSVLFAVSYCVVSLIIRGMTFQLITSALSFYLIYLMLYSVLSTTISNERLWLSLSTDPYCYFKYRMGARTIMTTIALIPWVAAYAVQSVFFKPALFLAMALVSVIMTMPVLGWLIAAYIGIPQVRELQLPQRDVVYSLRMYLVFAMLVVTLGIYMVPYALAVVATLYPVLTVL</sequence>
<feature type="transmembrane region" description="Helical" evidence="1">
    <location>
        <begin position="42"/>
        <end position="64"/>
    </location>
</feature>
<feature type="transmembrane region" description="Helical" evidence="1">
    <location>
        <begin position="20"/>
        <end position="36"/>
    </location>
</feature>
<feature type="transmembrane region" description="Helical" evidence="1">
    <location>
        <begin position="120"/>
        <end position="138"/>
    </location>
</feature>
<dbReference type="RefSeq" id="WP_013605636.1">
    <property type="nucleotide sequence ID" value="NC_015151.1"/>
</dbReference>
<dbReference type="GeneID" id="10289932"/>
<evidence type="ECO:0000256" key="1">
    <source>
        <dbReference type="SAM" id="Phobius"/>
    </source>
</evidence>
<feature type="transmembrane region" description="Helical" evidence="1">
    <location>
        <begin position="363"/>
        <end position="388"/>
    </location>
</feature>
<keyword evidence="1" id="KW-0812">Transmembrane</keyword>
<keyword evidence="3" id="KW-1185">Reference proteome</keyword>
<gene>
    <name evidence="2" type="ordered locus">VMUT_2280</name>
</gene>
<evidence type="ECO:0000313" key="2">
    <source>
        <dbReference type="EMBL" id="ADY02475.1"/>
    </source>
</evidence>
<feature type="transmembrane region" description="Helical" evidence="1">
    <location>
        <begin position="91"/>
        <end position="114"/>
    </location>
</feature>
<feature type="transmembrane region" description="Helical" evidence="1">
    <location>
        <begin position="338"/>
        <end position="357"/>
    </location>
</feature>
<proteinExistence type="predicted"/>
<dbReference type="HOGENOM" id="CLU_622051_0_0_2"/>
<name>F0QXY9_VULM7</name>
<dbReference type="STRING" id="985053.VMUT_2280"/>
<keyword evidence="1" id="KW-1133">Transmembrane helix</keyword>
<feature type="transmembrane region" description="Helical" evidence="1">
    <location>
        <begin position="265"/>
        <end position="283"/>
    </location>
</feature>
<dbReference type="Proteomes" id="UP000007485">
    <property type="component" value="Chromosome"/>
</dbReference>
<feature type="transmembrane region" description="Helical" evidence="1">
    <location>
        <begin position="150"/>
        <end position="167"/>
    </location>
</feature>
<accession>F0QXY9</accession>
<feature type="transmembrane region" description="Helical" evidence="1">
    <location>
        <begin position="408"/>
        <end position="434"/>
    </location>
</feature>
<feature type="transmembrane region" description="Helical" evidence="1">
    <location>
        <begin position="179"/>
        <end position="197"/>
    </location>
</feature>
<dbReference type="EMBL" id="CP002529">
    <property type="protein sequence ID" value="ADY02475.1"/>
    <property type="molecule type" value="Genomic_DNA"/>
</dbReference>
<dbReference type="KEGG" id="vmo:VMUT_2280"/>
<evidence type="ECO:0000313" key="3">
    <source>
        <dbReference type="Proteomes" id="UP000007485"/>
    </source>
</evidence>
<dbReference type="OrthoDB" id="28672at2157"/>
<feature type="transmembrane region" description="Helical" evidence="1">
    <location>
        <begin position="289"/>
        <end position="308"/>
    </location>
</feature>
<dbReference type="eggNOG" id="arCOG03849">
    <property type="taxonomic scope" value="Archaea"/>
</dbReference>
<protein>
    <submittedName>
        <fullName evidence="2">Uncharacterized protein</fullName>
    </submittedName>
</protein>
<reference evidence="2 3" key="1">
    <citation type="journal article" date="2011" name="J. Bacteriol.">
        <title>Complete genome sequence of 'Vulcanisaeta moutnovskia' strain 768-28, a novel member of the hyperthermophilic crenarchaeal genus vulcanisaeta.</title>
        <authorList>
            <person name="Gumerov V.M."/>
            <person name="Mardanov A.V."/>
            <person name="Beletsky A.V."/>
            <person name="Prokofeva M.I."/>
            <person name="Bonch-Osmolovskaya E.A."/>
            <person name="Ravin N.V."/>
            <person name="Skryabin K.G."/>
        </authorList>
    </citation>
    <scope>NUCLEOTIDE SEQUENCE [LARGE SCALE GENOMIC DNA]</scope>
    <source>
        <strain evidence="2 3">768-28</strain>
    </source>
</reference>
<keyword evidence="1" id="KW-0472">Membrane</keyword>
<dbReference type="AlphaFoldDB" id="F0QXY9"/>
<organism evidence="2 3">
    <name type="scientific">Vulcanisaeta moutnovskia (strain 768-28)</name>
    <dbReference type="NCBI Taxonomy" id="985053"/>
    <lineage>
        <taxon>Archaea</taxon>
        <taxon>Thermoproteota</taxon>
        <taxon>Thermoprotei</taxon>
        <taxon>Thermoproteales</taxon>
        <taxon>Thermoproteaceae</taxon>
        <taxon>Vulcanisaeta</taxon>
    </lineage>
</organism>